<keyword evidence="3" id="KW-1185">Reference proteome</keyword>
<proteinExistence type="predicted"/>
<evidence type="ECO:0000313" key="3">
    <source>
        <dbReference type="Proteomes" id="UP000637423"/>
    </source>
</evidence>
<dbReference type="InterPro" id="IPR019734">
    <property type="entry name" value="TPR_rpt"/>
</dbReference>
<feature type="signal peptide" evidence="1">
    <location>
        <begin position="1"/>
        <end position="24"/>
    </location>
</feature>
<dbReference type="Pfam" id="PF13174">
    <property type="entry name" value="TPR_6"/>
    <property type="match status" value="1"/>
</dbReference>
<evidence type="ECO:0000313" key="2">
    <source>
        <dbReference type="EMBL" id="GGC73961.1"/>
    </source>
</evidence>
<protein>
    <recommendedName>
        <fullName evidence="4">Tetratricopeptide repeat-containing protein</fullName>
    </recommendedName>
</protein>
<dbReference type="SUPFAM" id="SSF48452">
    <property type="entry name" value="TPR-like"/>
    <property type="match status" value="1"/>
</dbReference>
<reference evidence="2" key="1">
    <citation type="journal article" date="2014" name="Int. J. Syst. Evol. Microbiol.">
        <title>Complete genome sequence of Corynebacterium casei LMG S-19264T (=DSM 44701T), isolated from a smear-ripened cheese.</title>
        <authorList>
            <consortium name="US DOE Joint Genome Institute (JGI-PGF)"/>
            <person name="Walter F."/>
            <person name="Albersmeier A."/>
            <person name="Kalinowski J."/>
            <person name="Ruckert C."/>
        </authorList>
    </citation>
    <scope>NUCLEOTIDE SEQUENCE</scope>
    <source>
        <strain evidence="2">CGMCC 1.10998</strain>
    </source>
</reference>
<dbReference type="InterPro" id="IPR011990">
    <property type="entry name" value="TPR-like_helical_dom_sf"/>
</dbReference>
<accession>A0A916UIB5</accession>
<gene>
    <name evidence="2" type="ORF">GCM10011396_21490</name>
</gene>
<dbReference type="Gene3D" id="1.25.40.10">
    <property type="entry name" value="Tetratricopeptide repeat domain"/>
    <property type="match status" value="2"/>
</dbReference>
<organism evidence="2 3">
    <name type="scientific">Undibacterium terreum</name>
    <dbReference type="NCBI Taxonomy" id="1224302"/>
    <lineage>
        <taxon>Bacteria</taxon>
        <taxon>Pseudomonadati</taxon>
        <taxon>Pseudomonadota</taxon>
        <taxon>Betaproteobacteria</taxon>
        <taxon>Burkholderiales</taxon>
        <taxon>Oxalobacteraceae</taxon>
        <taxon>Undibacterium</taxon>
    </lineage>
</organism>
<name>A0A916UIB5_9BURK</name>
<dbReference type="AlphaFoldDB" id="A0A916UIB5"/>
<dbReference type="RefSeq" id="WP_188566055.1">
    <property type="nucleotide sequence ID" value="NZ_BMED01000002.1"/>
</dbReference>
<dbReference type="EMBL" id="BMED01000002">
    <property type="protein sequence ID" value="GGC73961.1"/>
    <property type="molecule type" value="Genomic_DNA"/>
</dbReference>
<reference evidence="2" key="2">
    <citation type="submission" date="2020-09" db="EMBL/GenBank/DDBJ databases">
        <authorList>
            <person name="Sun Q."/>
            <person name="Zhou Y."/>
        </authorList>
    </citation>
    <scope>NUCLEOTIDE SEQUENCE</scope>
    <source>
        <strain evidence="2">CGMCC 1.10998</strain>
    </source>
</reference>
<sequence>MKQFRLSRLAVLLAVIGLSSVPELTGFVGNTAYAQEALRPEIGKHVQAAGEMFKAKKYKEALAKLRETDSISGKNANENFTIERMRAAVANAAGDNDTAIRAYEAVLATNKLTGPDHLTYLKALAGAYYKAGNYAKTVQTIGKFNADGGSDPAMRPFLIQSLYMSGDYGRTLKEVQADLASDEKAGRTPSETSLQLYANAALKQNDKAGYVSALEKLLTYYPKKELWADMLNRLPGKPGFSERMSLDLYRLKLAVGQLTKTNDFMEMSQLSLQAGYPAEAIKLIDQGYKSGALGAGAEAERHKRLRDLANKNLAESNKGLAAAETEAEQNKDGTGLVNLGYLYVTNGQADKGLAMMEKGIAKDNLKHPDDAKLHLGIAYLQAGKKSNAIKVLKTVQGKDGTADLARYWIIYANQAK</sequence>
<keyword evidence="1" id="KW-0732">Signal</keyword>
<comment type="caution">
    <text evidence="2">The sequence shown here is derived from an EMBL/GenBank/DDBJ whole genome shotgun (WGS) entry which is preliminary data.</text>
</comment>
<evidence type="ECO:0008006" key="4">
    <source>
        <dbReference type="Google" id="ProtNLM"/>
    </source>
</evidence>
<dbReference type="Proteomes" id="UP000637423">
    <property type="component" value="Unassembled WGS sequence"/>
</dbReference>
<evidence type="ECO:0000256" key="1">
    <source>
        <dbReference type="SAM" id="SignalP"/>
    </source>
</evidence>
<feature type="chain" id="PRO_5036827660" description="Tetratricopeptide repeat-containing protein" evidence="1">
    <location>
        <begin position="25"/>
        <end position="416"/>
    </location>
</feature>
<dbReference type="Pfam" id="PF13432">
    <property type="entry name" value="TPR_16"/>
    <property type="match status" value="2"/>
</dbReference>